<accession>A0ABU7UUZ6</accession>
<feature type="transmembrane region" description="Helical" evidence="1">
    <location>
        <begin position="52"/>
        <end position="74"/>
    </location>
</feature>
<reference evidence="3 4" key="1">
    <citation type="submission" date="2023-11" db="EMBL/GenBank/DDBJ databases">
        <title>Draft genome sequence of a psychrophilic Clostridium strain from permafrost water brine.</title>
        <authorList>
            <person name="Shcherbakova V.A."/>
            <person name="Trubitsyn V.E."/>
            <person name="Zakharyuk A.G."/>
        </authorList>
    </citation>
    <scope>NUCLEOTIDE SEQUENCE [LARGE SCALE GENOMIC DNA]</scope>
    <source>
        <strain evidence="3 4">14F</strain>
    </source>
</reference>
<gene>
    <name evidence="3" type="ORF">SJI18_23305</name>
</gene>
<evidence type="ECO:0000256" key="1">
    <source>
        <dbReference type="SAM" id="Phobius"/>
    </source>
</evidence>
<feature type="transmembrane region" description="Helical" evidence="1">
    <location>
        <begin position="221"/>
        <end position="252"/>
    </location>
</feature>
<organism evidence="3 4">
    <name type="scientific">Clostridium frigoriphilum</name>
    <dbReference type="NCBI Taxonomy" id="443253"/>
    <lineage>
        <taxon>Bacteria</taxon>
        <taxon>Bacillati</taxon>
        <taxon>Bacillota</taxon>
        <taxon>Clostridia</taxon>
        <taxon>Eubacteriales</taxon>
        <taxon>Clostridiaceae</taxon>
        <taxon>Clostridium</taxon>
    </lineage>
</organism>
<evidence type="ECO:0000313" key="4">
    <source>
        <dbReference type="Proteomes" id="UP001498469"/>
    </source>
</evidence>
<feature type="transmembrane region" description="Helical" evidence="1">
    <location>
        <begin position="172"/>
        <end position="194"/>
    </location>
</feature>
<feature type="transmembrane region" description="Helical" evidence="1">
    <location>
        <begin position="264"/>
        <end position="283"/>
    </location>
</feature>
<feature type="transmembrane region" description="Helical" evidence="1">
    <location>
        <begin position="94"/>
        <end position="123"/>
    </location>
</feature>
<keyword evidence="4" id="KW-1185">Reference proteome</keyword>
<feature type="transmembrane region" description="Helical" evidence="1">
    <location>
        <begin position="135"/>
        <end position="160"/>
    </location>
</feature>
<proteinExistence type="predicted"/>
<dbReference type="RefSeq" id="WP_216255575.1">
    <property type="nucleotide sequence ID" value="NZ_JAZHFS010000043.1"/>
</dbReference>
<comment type="caution">
    <text evidence="3">The sequence shown here is derived from an EMBL/GenBank/DDBJ whole genome shotgun (WGS) entry which is preliminary data.</text>
</comment>
<feature type="transmembrane region" description="Helical" evidence="1">
    <location>
        <begin position="28"/>
        <end position="45"/>
    </location>
</feature>
<feature type="domain" description="Dicarboxylate carrier MatC N-terminal" evidence="2">
    <location>
        <begin position="1"/>
        <end position="149"/>
    </location>
</feature>
<dbReference type="Proteomes" id="UP001498469">
    <property type="component" value="Unassembled WGS sequence"/>
</dbReference>
<sequence>MSYALISIIGLILAIVIGVKRKVNVGVISLFFAFVLSFFVFNMKIKTVYAKGWPVGIFFIMMAAMFLFSFANVNGTTKLLAEKLAYAIKGNVRILPLVFFLATVFMTACGADPSIAAFMLPVALYIGEEAGMKPIILCVSIIAGADVGGCSPIAVIGIVTSGLAAKGGVTNYWPIWAATATTMILLCIIVYFVFGGYKVKTVVLAETAKPQKFNVKQLQTLCTVLFVICLIIFVKVDIGGAAFIGVAIMLMLGTANEKEAIKSINWNVLIMVGGTGVLVYVMTEVGGVKMLGKFLASVMTKHTAAPLMAILAGAMTSVSSATGVVMPALFPTIPSIVKEMHGAVSPIELMQVLQAGSLGSVSYSPLSALGAMAMATIPEHVNKEKLFTQLLIMAVAGLALTVLLSFLGVFRLFI</sequence>
<keyword evidence="1" id="KW-0812">Transmembrane</keyword>
<protein>
    <submittedName>
        <fullName evidence="3">SLC13 family permease</fullName>
    </submittedName>
</protein>
<keyword evidence="1" id="KW-0472">Membrane</keyword>
<name>A0ABU7UUZ6_9CLOT</name>
<feature type="transmembrane region" description="Helical" evidence="1">
    <location>
        <begin position="304"/>
        <end position="330"/>
    </location>
</feature>
<dbReference type="EMBL" id="JAZHFS010000043">
    <property type="protein sequence ID" value="MEF2115210.1"/>
    <property type="molecule type" value="Genomic_DNA"/>
</dbReference>
<feature type="transmembrane region" description="Helical" evidence="1">
    <location>
        <begin position="390"/>
        <end position="413"/>
    </location>
</feature>
<dbReference type="InterPro" id="IPR009827">
    <property type="entry name" value="MatC_N"/>
</dbReference>
<evidence type="ECO:0000259" key="2">
    <source>
        <dbReference type="Pfam" id="PF07158"/>
    </source>
</evidence>
<dbReference type="Pfam" id="PF07158">
    <property type="entry name" value="MatC_N"/>
    <property type="match status" value="1"/>
</dbReference>
<evidence type="ECO:0000313" key="3">
    <source>
        <dbReference type="EMBL" id="MEF2115210.1"/>
    </source>
</evidence>
<keyword evidence="1" id="KW-1133">Transmembrane helix</keyword>